<comment type="caution">
    <text evidence="7">The sequence shown here is derived from an EMBL/GenBank/DDBJ whole genome shotgun (WGS) entry which is preliminary data.</text>
</comment>
<feature type="transmembrane region" description="Helical" evidence="6">
    <location>
        <begin position="16"/>
        <end position="36"/>
    </location>
</feature>
<evidence type="ECO:0000256" key="6">
    <source>
        <dbReference type="SAM" id="Phobius"/>
    </source>
</evidence>
<organism evidence="7 8">
    <name type="scientific">Paraglaciecola hydrolytica</name>
    <dbReference type="NCBI Taxonomy" id="1799789"/>
    <lineage>
        <taxon>Bacteria</taxon>
        <taxon>Pseudomonadati</taxon>
        <taxon>Pseudomonadota</taxon>
        <taxon>Gammaproteobacteria</taxon>
        <taxon>Alteromonadales</taxon>
        <taxon>Alteromonadaceae</taxon>
        <taxon>Paraglaciecola</taxon>
    </lineage>
</organism>
<feature type="transmembrane region" description="Helical" evidence="6">
    <location>
        <begin position="105"/>
        <end position="124"/>
    </location>
</feature>
<comment type="subcellular location">
    <subcellularLocation>
        <location evidence="1">Cell membrane</location>
        <topology evidence="1">Multi-pass membrane protein</topology>
    </subcellularLocation>
</comment>
<dbReference type="GO" id="GO:0005886">
    <property type="term" value="C:plasma membrane"/>
    <property type="evidence" value="ECO:0007669"/>
    <property type="project" value="UniProtKB-SubCell"/>
</dbReference>
<evidence type="ECO:0000313" key="8">
    <source>
        <dbReference type="Proteomes" id="UP000070299"/>
    </source>
</evidence>
<sequence>MAANLVQEGQQLARKVLFYQSILAVIIALLFTLMIGENSGISSSYGGLIAIVPHFIFAHYAFRFAGARQNKLVVRSFNKGSKIKFLLTIVMFGFAYQWPSLNIMALMVTYITVLIGQWPIMILVSRVKKSA</sequence>
<evidence type="ECO:0000256" key="1">
    <source>
        <dbReference type="ARBA" id="ARBA00004651"/>
    </source>
</evidence>
<evidence type="ECO:0000256" key="5">
    <source>
        <dbReference type="ARBA" id="ARBA00023136"/>
    </source>
</evidence>
<protein>
    <submittedName>
        <fullName evidence="7">ATP synthase I</fullName>
    </submittedName>
</protein>
<dbReference type="Pfam" id="PF03899">
    <property type="entry name" value="ATP-synt_I"/>
    <property type="match status" value="1"/>
</dbReference>
<proteinExistence type="predicted"/>
<name>A0A136A498_9ALTE</name>
<evidence type="ECO:0000256" key="4">
    <source>
        <dbReference type="ARBA" id="ARBA00022989"/>
    </source>
</evidence>
<feature type="transmembrane region" description="Helical" evidence="6">
    <location>
        <begin position="83"/>
        <end position="99"/>
    </location>
</feature>
<dbReference type="OrthoDB" id="5702716at2"/>
<evidence type="ECO:0000313" key="7">
    <source>
        <dbReference type="EMBL" id="KXI30039.1"/>
    </source>
</evidence>
<dbReference type="Proteomes" id="UP000070299">
    <property type="component" value="Unassembled WGS sequence"/>
</dbReference>
<keyword evidence="3 6" id="KW-0812">Transmembrane</keyword>
<dbReference type="STRING" id="1799789.AX660_08535"/>
<dbReference type="RefSeq" id="WP_068373707.1">
    <property type="nucleotide sequence ID" value="NZ_LSNE01000003.1"/>
</dbReference>
<evidence type="ECO:0000256" key="2">
    <source>
        <dbReference type="ARBA" id="ARBA00022475"/>
    </source>
</evidence>
<dbReference type="EMBL" id="LSNE01000003">
    <property type="protein sequence ID" value="KXI30039.1"/>
    <property type="molecule type" value="Genomic_DNA"/>
</dbReference>
<keyword evidence="4 6" id="KW-1133">Transmembrane helix</keyword>
<feature type="transmembrane region" description="Helical" evidence="6">
    <location>
        <begin position="42"/>
        <end position="62"/>
    </location>
</feature>
<gene>
    <name evidence="7" type="ORF">AX660_08535</name>
</gene>
<evidence type="ECO:0000256" key="3">
    <source>
        <dbReference type="ARBA" id="ARBA00022692"/>
    </source>
</evidence>
<keyword evidence="8" id="KW-1185">Reference proteome</keyword>
<reference evidence="8" key="1">
    <citation type="submission" date="2016-02" db="EMBL/GenBank/DDBJ databases">
        <authorList>
            <person name="Schultz-Johansen M."/>
            <person name="Glaring M.A."/>
            <person name="Bech P.K."/>
            <person name="Stougaard P."/>
        </authorList>
    </citation>
    <scope>NUCLEOTIDE SEQUENCE [LARGE SCALE GENOMIC DNA]</scope>
    <source>
        <strain evidence="8">S66</strain>
    </source>
</reference>
<keyword evidence="5 6" id="KW-0472">Membrane</keyword>
<dbReference type="InterPro" id="IPR005598">
    <property type="entry name" value="ATP_synth_I"/>
</dbReference>
<keyword evidence="2" id="KW-1003">Cell membrane</keyword>
<dbReference type="AlphaFoldDB" id="A0A136A498"/>
<accession>A0A136A498</accession>